<reference evidence="1 2" key="1">
    <citation type="journal article" date="2016" name="Front. Microbiol.">
        <title>Genomic Resource of Rice Seed Associated Bacteria.</title>
        <authorList>
            <person name="Midha S."/>
            <person name="Bansal K."/>
            <person name="Sharma S."/>
            <person name="Kumar N."/>
            <person name="Patil P.P."/>
            <person name="Chaudhry V."/>
            <person name="Patil P.B."/>
        </authorList>
    </citation>
    <scope>NUCLEOTIDE SEQUENCE [LARGE SCALE GENOMIC DNA]</scope>
    <source>
        <strain evidence="1 2">NS359</strain>
    </source>
</reference>
<dbReference type="EMBL" id="LDRC01000039">
    <property type="protein sequence ID" value="KTR52030.1"/>
    <property type="molecule type" value="Genomic_DNA"/>
</dbReference>
<organism evidence="1 2">
    <name type="scientific">Curtobacterium oceanosedimentum</name>
    <dbReference type="NCBI Taxonomy" id="465820"/>
    <lineage>
        <taxon>Bacteria</taxon>
        <taxon>Bacillati</taxon>
        <taxon>Actinomycetota</taxon>
        <taxon>Actinomycetes</taxon>
        <taxon>Micrococcales</taxon>
        <taxon>Microbacteriaceae</taxon>
        <taxon>Curtobacterium</taxon>
    </lineage>
</organism>
<gene>
    <name evidence="1" type="ORF">NS359_08035</name>
</gene>
<evidence type="ECO:0000313" key="1">
    <source>
        <dbReference type="EMBL" id="KTR52030.1"/>
    </source>
</evidence>
<dbReference type="PATRIC" id="fig|465820.4.peg.1700"/>
<proteinExistence type="predicted"/>
<dbReference type="AlphaFoldDB" id="A0A147DR27"/>
<protein>
    <submittedName>
        <fullName evidence="1">Uncharacterized protein</fullName>
    </submittedName>
</protein>
<accession>A0A147DR27</accession>
<comment type="caution">
    <text evidence="1">The sequence shown here is derived from an EMBL/GenBank/DDBJ whole genome shotgun (WGS) entry which is preliminary data.</text>
</comment>
<dbReference type="Proteomes" id="UP000072763">
    <property type="component" value="Unassembled WGS sequence"/>
</dbReference>
<evidence type="ECO:0000313" key="2">
    <source>
        <dbReference type="Proteomes" id="UP000072763"/>
    </source>
</evidence>
<name>A0A147DR27_9MICO</name>
<sequence>MLSIQEKIALPLTGAAAQMADWGRGKLEVEPLGNLIEQRMTVTHAIRRRDVVNRRYWWERFLKIDTVVTHLRIESPRA</sequence>